<gene>
    <name evidence="8" type="primary">Cfh_0</name>
    <name evidence="8" type="ORF">GTO96_0008742</name>
</gene>
<keyword evidence="2 5" id="KW-0768">Sushi</keyword>
<feature type="domain" description="Sushi" evidence="7">
    <location>
        <begin position="272"/>
        <end position="331"/>
    </location>
</feature>
<feature type="domain" description="Sushi" evidence="7">
    <location>
        <begin position="146"/>
        <end position="210"/>
    </location>
</feature>
<feature type="chain" id="PRO_5036477676" evidence="6">
    <location>
        <begin position="20"/>
        <end position="418"/>
    </location>
</feature>
<evidence type="ECO:0000256" key="2">
    <source>
        <dbReference type="ARBA" id="ARBA00022659"/>
    </source>
</evidence>
<feature type="non-terminal residue" evidence="8">
    <location>
        <position position="1"/>
    </location>
</feature>
<evidence type="ECO:0000259" key="7">
    <source>
        <dbReference type="PROSITE" id="PS50923"/>
    </source>
</evidence>
<dbReference type="PROSITE" id="PS50923">
    <property type="entry name" value="SUSHI"/>
    <property type="match status" value="6"/>
</dbReference>
<dbReference type="InterPro" id="IPR035976">
    <property type="entry name" value="Sushi/SCR/CCP_sf"/>
</dbReference>
<evidence type="ECO:0000256" key="4">
    <source>
        <dbReference type="ARBA" id="ARBA00023157"/>
    </source>
</evidence>
<dbReference type="SUPFAM" id="SSF57535">
    <property type="entry name" value="Complement control module/SCR domain"/>
    <property type="match status" value="6"/>
</dbReference>
<feature type="signal peptide" evidence="6">
    <location>
        <begin position="1"/>
        <end position="19"/>
    </location>
</feature>
<dbReference type="AlphaFoldDB" id="A0A8X8BPC6"/>
<comment type="caution">
    <text evidence="8">The sequence shown here is derived from an EMBL/GenBank/DDBJ whole genome shotgun (WGS) entry which is preliminary data.</text>
</comment>
<dbReference type="PANTHER" id="PTHR45785">
    <property type="entry name" value="COMPLEMENT FACTOR H-RELATED"/>
    <property type="match status" value="1"/>
</dbReference>
<evidence type="ECO:0000256" key="5">
    <source>
        <dbReference type="PROSITE-ProRule" id="PRU00302"/>
    </source>
</evidence>
<feature type="disulfide bond" evidence="5">
    <location>
        <begin position="26"/>
        <end position="69"/>
    </location>
</feature>
<dbReference type="CDD" id="cd00033">
    <property type="entry name" value="CCP"/>
    <property type="match status" value="6"/>
</dbReference>
<evidence type="ECO:0000313" key="9">
    <source>
        <dbReference type="Proteomes" id="UP000886611"/>
    </source>
</evidence>
<organism evidence="8 9">
    <name type="scientific">Polypterus senegalus</name>
    <name type="common">Senegal bichir</name>
    <dbReference type="NCBI Taxonomy" id="55291"/>
    <lineage>
        <taxon>Eukaryota</taxon>
        <taxon>Metazoa</taxon>
        <taxon>Chordata</taxon>
        <taxon>Craniata</taxon>
        <taxon>Vertebrata</taxon>
        <taxon>Euteleostomi</taxon>
        <taxon>Actinopterygii</taxon>
        <taxon>Polypteriformes</taxon>
        <taxon>Polypteridae</taxon>
        <taxon>Polypterus</taxon>
    </lineage>
</organism>
<name>A0A8X8BPC6_POLSE</name>
<dbReference type="Pfam" id="PF00084">
    <property type="entry name" value="Sushi"/>
    <property type="match status" value="6"/>
</dbReference>
<reference evidence="8 9" key="1">
    <citation type="journal article" date="2021" name="Cell">
        <title>Tracing the genetic footprints of vertebrate landing in non-teleost ray-finned fishes.</title>
        <authorList>
            <person name="Bi X."/>
            <person name="Wang K."/>
            <person name="Yang L."/>
            <person name="Pan H."/>
            <person name="Jiang H."/>
            <person name="Wei Q."/>
            <person name="Fang M."/>
            <person name="Yu H."/>
            <person name="Zhu C."/>
            <person name="Cai Y."/>
            <person name="He Y."/>
            <person name="Gan X."/>
            <person name="Zeng H."/>
            <person name="Yu D."/>
            <person name="Zhu Y."/>
            <person name="Jiang H."/>
            <person name="Qiu Q."/>
            <person name="Yang H."/>
            <person name="Zhang Y.E."/>
            <person name="Wang W."/>
            <person name="Zhu M."/>
            <person name="He S."/>
            <person name="Zhang G."/>
        </authorList>
    </citation>
    <scope>NUCLEOTIDE SEQUENCE [LARGE SCALE GENOMIC DNA]</scope>
    <source>
        <strain evidence="8">Bchr_013</strain>
    </source>
</reference>
<dbReference type="SMART" id="SM00032">
    <property type="entry name" value="CCP"/>
    <property type="match status" value="6"/>
</dbReference>
<feature type="domain" description="Sushi" evidence="7">
    <location>
        <begin position="333"/>
        <end position="390"/>
    </location>
</feature>
<dbReference type="PANTHER" id="PTHR45785:SF2">
    <property type="entry name" value="COMPLEMENT FACTOR H-RELATED"/>
    <property type="match status" value="1"/>
</dbReference>
<comment type="caution">
    <text evidence="5">Lacks conserved residue(s) required for the propagation of feature annotation.</text>
</comment>
<feature type="domain" description="Sushi" evidence="7">
    <location>
        <begin position="85"/>
        <end position="145"/>
    </location>
</feature>
<accession>A0A8X8BPC6</accession>
<evidence type="ECO:0000256" key="3">
    <source>
        <dbReference type="ARBA" id="ARBA00022729"/>
    </source>
</evidence>
<keyword evidence="4 5" id="KW-1015">Disulfide bond</keyword>
<feature type="disulfide bond" evidence="5">
    <location>
        <begin position="213"/>
        <end position="256"/>
    </location>
</feature>
<feature type="disulfide bond" evidence="5">
    <location>
        <begin position="116"/>
        <end position="143"/>
    </location>
</feature>
<dbReference type="InterPro" id="IPR000436">
    <property type="entry name" value="Sushi_SCR_CCP_dom"/>
</dbReference>
<protein>
    <submittedName>
        <fullName evidence="8">CFAH factor</fullName>
    </submittedName>
</protein>
<sequence length="418" mass="47357">MRRKFIVLLISGLCSACYAAVVDQGCDSPPQEQFAFLLPNDKTTFQDGDSVTVTCHKGYTSQGTIKYQCKNKTWIKTSGGKCKLKQCGHPGDIMYGNFQLVDGDDFVFGVQAKYSCNEGYYMASQIDYRVCQSEGWTNDLPHCEIQRCMPEKAVAGVLIDSGRFAADEAVPYGNVIKFQCSSPNLMLKGASEIFCKDNGTWSAPYPTCEEPKCPPPPDILNGRVKQKKKHSYANKDTVEYICDDMFIPDGSKVITCNNGIWTLIPNCKRKPTFCAKPDIRNGFFYPLKEQFSSEDHLYYSCDTGYKTANGHWWDTVQCKDGVWTSEIRCSQPFDCGFPPQVENAVVLTDVRPIRDTEQIQYVCKKNYRLNTNYKTQCQRGKWVNLPQCLSDSVCARPSITNGYIDPNKSEFREEYVYF</sequence>
<keyword evidence="9" id="KW-1185">Reference proteome</keyword>
<dbReference type="Gene3D" id="2.10.70.10">
    <property type="entry name" value="Complement Module, domain 1"/>
    <property type="match status" value="6"/>
</dbReference>
<comment type="subcellular location">
    <subcellularLocation>
        <location evidence="1">Virion</location>
    </subcellularLocation>
</comment>
<proteinExistence type="predicted"/>
<keyword evidence="3 6" id="KW-0732">Signal</keyword>
<feature type="domain" description="Sushi" evidence="7">
    <location>
        <begin position="211"/>
        <end position="269"/>
    </location>
</feature>
<feature type="non-terminal residue" evidence="8">
    <location>
        <position position="418"/>
    </location>
</feature>
<dbReference type="OrthoDB" id="10051774at2759"/>
<feature type="disulfide bond" evidence="5">
    <location>
        <begin position="55"/>
        <end position="82"/>
    </location>
</feature>
<feature type="domain" description="Sushi" evidence="7">
    <location>
        <begin position="24"/>
        <end position="84"/>
    </location>
</feature>
<dbReference type="EMBL" id="JAATIS010004524">
    <property type="protein sequence ID" value="KAG2461742.1"/>
    <property type="molecule type" value="Genomic_DNA"/>
</dbReference>
<evidence type="ECO:0000313" key="8">
    <source>
        <dbReference type="EMBL" id="KAG2461742.1"/>
    </source>
</evidence>
<dbReference type="Proteomes" id="UP000886611">
    <property type="component" value="Unassembled WGS sequence"/>
</dbReference>
<evidence type="ECO:0000256" key="1">
    <source>
        <dbReference type="ARBA" id="ARBA00004328"/>
    </source>
</evidence>
<dbReference type="InterPro" id="IPR051503">
    <property type="entry name" value="ComplSys_Reg/VirEntry_Med"/>
</dbReference>
<evidence type="ECO:0000256" key="6">
    <source>
        <dbReference type="SAM" id="SignalP"/>
    </source>
</evidence>